<sequence>MAEEIFVFKSVIVATESIEPYTFKVKRAIKKRENIESFRKFDFKPFVIIKKHLLIFDKYLLNK</sequence>
<dbReference type="Proteomes" id="UP001057868">
    <property type="component" value="Unassembled WGS sequence"/>
</dbReference>
<dbReference type="AlphaFoldDB" id="A0A9W5Y5M8"/>
<evidence type="ECO:0000313" key="2">
    <source>
        <dbReference type="Proteomes" id="UP001057868"/>
    </source>
</evidence>
<reference evidence="1" key="1">
    <citation type="journal article" date="2023" name="Int. J. Syst. Evol. Microbiol.">
        <title>&lt;i&gt;Clostridium folliculivorans&lt;/i&gt; sp. nov., isolated from soil samples of an organic paddy in Japan.</title>
        <authorList>
            <person name="Tazawa J."/>
            <person name="Kobayashi H."/>
            <person name="Tanizawa Y."/>
            <person name="Uchino A."/>
            <person name="Tanaka F."/>
            <person name="Urashima Y."/>
            <person name="Miura S."/>
            <person name="Sakamoto M."/>
            <person name="Ohkuma M."/>
            <person name="Tohno M."/>
        </authorList>
    </citation>
    <scope>NUCLEOTIDE SEQUENCE</scope>
    <source>
        <strain evidence="1">D1-1</strain>
    </source>
</reference>
<gene>
    <name evidence="1" type="ORF">CFOLD11_38520</name>
</gene>
<proteinExistence type="predicted"/>
<keyword evidence="2" id="KW-1185">Reference proteome</keyword>
<dbReference type="EMBL" id="BQXY01000008">
    <property type="protein sequence ID" value="GKU27025.1"/>
    <property type="molecule type" value="Genomic_DNA"/>
</dbReference>
<comment type="caution">
    <text evidence="1">The sequence shown here is derived from an EMBL/GenBank/DDBJ whole genome shotgun (WGS) entry which is preliminary data.</text>
</comment>
<evidence type="ECO:0000313" key="1">
    <source>
        <dbReference type="EMBL" id="GKU27025.1"/>
    </source>
</evidence>
<accession>A0A9W5Y5M8</accession>
<protein>
    <submittedName>
        <fullName evidence="1">Uncharacterized protein</fullName>
    </submittedName>
</protein>
<organism evidence="1 2">
    <name type="scientific">Clostridium folliculivorans</name>
    <dbReference type="NCBI Taxonomy" id="2886038"/>
    <lineage>
        <taxon>Bacteria</taxon>
        <taxon>Bacillati</taxon>
        <taxon>Bacillota</taxon>
        <taxon>Clostridia</taxon>
        <taxon>Eubacteriales</taxon>
        <taxon>Clostridiaceae</taxon>
        <taxon>Clostridium</taxon>
    </lineage>
</organism>
<name>A0A9W5Y5M8_9CLOT</name>